<feature type="non-terminal residue" evidence="1">
    <location>
        <position position="1"/>
    </location>
</feature>
<dbReference type="Proteomes" id="UP000789920">
    <property type="component" value="Unassembled WGS sequence"/>
</dbReference>
<keyword evidence="2" id="KW-1185">Reference proteome</keyword>
<dbReference type="EMBL" id="CAJVQC010055086">
    <property type="protein sequence ID" value="CAG8794982.1"/>
    <property type="molecule type" value="Genomic_DNA"/>
</dbReference>
<accession>A0ACA9RHT0</accession>
<sequence>RGLDDILKVLEKLKKSHCQNTLLRFQSLALKNYIGDAKSSPQKPIDKNSCIINLVKHYIHHDHDDSDYDDPPSPSHQDILDILN</sequence>
<proteinExistence type="predicted"/>
<evidence type="ECO:0000313" key="1">
    <source>
        <dbReference type="EMBL" id="CAG8794982.1"/>
    </source>
</evidence>
<protein>
    <submittedName>
        <fullName evidence="1">5612_t:CDS:1</fullName>
    </submittedName>
</protein>
<evidence type="ECO:0000313" key="2">
    <source>
        <dbReference type="Proteomes" id="UP000789920"/>
    </source>
</evidence>
<comment type="caution">
    <text evidence="1">The sequence shown here is derived from an EMBL/GenBank/DDBJ whole genome shotgun (WGS) entry which is preliminary data.</text>
</comment>
<name>A0ACA9RHT0_9GLOM</name>
<gene>
    <name evidence="1" type="ORF">RPERSI_LOCUS19874</name>
</gene>
<reference evidence="1" key="1">
    <citation type="submission" date="2021-06" db="EMBL/GenBank/DDBJ databases">
        <authorList>
            <person name="Kallberg Y."/>
            <person name="Tangrot J."/>
            <person name="Rosling A."/>
        </authorList>
    </citation>
    <scope>NUCLEOTIDE SEQUENCE</scope>
    <source>
        <strain evidence="1">MA461A</strain>
    </source>
</reference>
<organism evidence="1 2">
    <name type="scientific">Racocetra persica</name>
    <dbReference type="NCBI Taxonomy" id="160502"/>
    <lineage>
        <taxon>Eukaryota</taxon>
        <taxon>Fungi</taxon>
        <taxon>Fungi incertae sedis</taxon>
        <taxon>Mucoromycota</taxon>
        <taxon>Glomeromycotina</taxon>
        <taxon>Glomeromycetes</taxon>
        <taxon>Diversisporales</taxon>
        <taxon>Gigasporaceae</taxon>
        <taxon>Racocetra</taxon>
    </lineage>
</organism>